<organism evidence="1 2">
    <name type="scientific">Alkaliphilus serpentinus</name>
    <dbReference type="NCBI Taxonomy" id="1482731"/>
    <lineage>
        <taxon>Bacteria</taxon>
        <taxon>Bacillati</taxon>
        <taxon>Bacillota</taxon>
        <taxon>Clostridia</taxon>
        <taxon>Peptostreptococcales</taxon>
        <taxon>Natronincolaceae</taxon>
        <taxon>Alkaliphilus</taxon>
    </lineage>
</organism>
<sequence>MRFIESFGYEVTWDDKEGRVIIEYLKKE</sequence>
<evidence type="ECO:0000313" key="2">
    <source>
        <dbReference type="Proteomes" id="UP000465601"/>
    </source>
</evidence>
<evidence type="ECO:0008006" key="3">
    <source>
        <dbReference type="Google" id="ProtNLM"/>
    </source>
</evidence>
<dbReference type="AlphaFoldDB" id="A0A833M822"/>
<reference evidence="1 2" key="1">
    <citation type="submission" date="2019-10" db="EMBL/GenBank/DDBJ databases">
        <title>Alkaliphilus serpentinus sp. nov. and Alkaliphilus pronyensis sp. nov., two novel anaerobic alkaliphilic species isolated from the serpentinized-hosted hydrothermal field of the Prony Bay (New Caledonia).</title>
        <authorList>
            <person name="Postec A."/>
        </authorList>
    </citation>
    <scope>NUCLEOTIDE SEQUENCE [LARGE SCALE GENOMIC DNA]</scope>
    <source>
        <strain evidence="1 2">LacT</strain>
    </source>
</reference>
<keyword evidence="2" id="KW-1185">Reference proteome</keyword>
<accession>A0A833M822</accession>
<dbReference type="EMBL" id="WBZB01000013">
    <property type="protein sequence ID" value="KAB3531607.1"/>
    <property type="molecule type" value="Genomic_DNA"/>
</dbReference>
<name>A0A833M822_9FIRM</name>
<gene>
    <name evidence="1" type="ORF">F8153_04720</name>
</gene>
<proteinExistence type="predicted"/>
<comment type="caution">
    <text evidence="1">The sequence shown here is derived from an EMBL/GenBank/DDBJ whole genome shotgun (WGS) entry which is preliminary data.</text>
</comment>
<evidence type="ECO:0000313" key="1">
    <source>
        <dbReference type="EMBL" id="KAB3531607.1"/>
    </source>
</evidence>
<dbReference type="Proteomes" id="UP000465601">
    <property type="component" value="Unassembled WGS sequence"/>
</dbReference>
<protein>
    <recommendedName>
        <fullName evidence="3">Copper amine oxidase-like N-terminal domain-containing protein</fullName>
    </recommendedName>
</protein>